<proteinExistence type="predicted"/>
<evidence type="ECO:0000256" key="1">
    <source>
        <dbReference type="SAM" id="MobiDB-lite"/>
    </source>
</evidence>
<comment type="caution">
    <text evidence="4">The sequence shown here is derived from an EMBL/GenBank/DDBJ whole genome shotgun (WGS) entry which is preliminary data.</text>
</comment>
<keyword evidence="5" id="KW-1185">Reference proteome</keyword>
<dbReference type="InterPro" id="IPR036465">
    <property type="entry name" value="vWFA_dom_sf"/>
</dbReference>
<dbReference type="SMART" id="SM00609">
    <property type="entry name" value="VIT"/>
    <property type="match status" value="1"/>
</dbReference>
<dbReference type="RefSeq" id="XP_022487277.1">
    <property type="nucleotide sequence ID" value="XM_022632898.1"/>
</dbReference>
<evidence type="ECO:0000259" key="2">
    <source>
        <dbReference type="PROSITE" id="PS50234"/>
    </source>
</evidence>
<organism evidence="4 5">
    <name type="scientific">Penicillium arizonense</name>
    <dbReference type="NCBI Taxonomy" id="1835702"/>
    <lineage>
        <taxon>Eukaryota</taxon>
        <taxon>Fungi</taxon>
        <taxon>Dikarya</taxon>
        <taxon>Ascomycota</taxon>
        <taxon>Pezizomycotina</taxon>
        <taxon>Eurotiomycetes</taxon>
        <taxon>Eurotiomycetidae</taxon>
        <taxon>Eurotiales</taxon>
        <taxon>Aspergillaceae</taxon>
        <taxon>Penicillium</taxon>
    </lineage>
</organism>
<name>A0A1F5LF39_PENAI</name>
<feature type="domain" description="VIT" evidence="3">
    <location>
        <begin position="9"/>
        <end position="139"/>
    </location>
</feature>
<dbReference type="Proteomes" id="UP000177622">
    <property type="component" value="Unassembled WGS sequence"/>
</dbReference>
<dbReference type="Gene3D" id="3.40.50.410">
    <property type="entry name" value="von Willebrand factor, type A domain"/>
    <property type="match status" value="1"/>
</dbReference>
<dbReference type="SMART" id="SM00327">
    <property type="entry name" value="VWA"/>
    <property type="match status" value="1"/>
</dbReference>
<evidence type="ECO:0000313" key="4">
    <source>
        <dbReference type="EMBL" id="OGE51833.1"/>
    </source>
</evidence>
<dbReference type="EMBL" id="LXJU01000012">
    <property type="protein sequence ID" value="OGE51833.1"/>
    <property type="molecule type" value="Genomic_DNA"/>
</dbReference>
<dbReference type="PROSITE" id="PS50234">
    <property type="entry name" value="VWFA"/>
    <property type="match status" value="1"/>
</dbReference>
<feature type="region of interest" description="Disordered" evidence="1">
    <location>
        <begin position="673"/>
        <end position="716"/>
    </location>
</feature>
<evidence type="ECO:0000313" key="5">
    <source>
        <dbReference type="Proteomes" id="UP000177622"/>
    </source>
</evidence>
<dbReference type="STRING" id="1835702.A0A1F5LF39"/>
<dbReference type="PROSITE" id="PS51468">
    <property type="entry name" value="VIT"/>
    <property type="match status" value="1"/>
</dbReference>
<dbReference type="Pfam" id="PF13768">
    <property type="entry name" value="VWA_3"/>
    <property type="match status" value="1"/>
</dbReference>
<reference evidence="4 5" key="1">
    <citation type="journal article" date="2016" name="Sci. Rep.">
        <title>Penicillium arizonense, a new, genome sequenced fungal species, reveals a high chemical diversity in secreted metabolites.</title>
        <authorList>
            <person name="Grijseels S."/>
            <person name="Nielsen J.C."/>
            <person name="Randelovic M."/>
            <person name="Nielsen J."/>
            <person name="Nielsen K.F."/>
            <person name="Workman M."/>
            <person name="Frisvad J.C."/>
        </authorList>
    </citation>
    <scope>NUCLEOTIDE SEQUENCE [LARGE SCALE GENOMIC DNA]</scope>
    <source>
        <strain evidence="4 5">CBS 141311</strain>
    </source>
</reference>
<dbReference type="OrthoDB" id="1729737at2759"/>
<dbReference type="GeneID" id="34577632"/>
<dbReference type="InterPro" id="IPR002035">
    <property type="entry name" value="VWF_A"/>
</dbReference>
<feature type="compositionally biased region" description="Polar residues" evidence="1">
    <location>
        <begin position="814"/>
        <end position="826"/>
    </location>
</feature>
<dbReference type="AlphaFoldDB" id="A0A1F5LF39"/>
<dbReference type="Pfam" id="PF08487">
    <property type="entry name" value="VIT"/>
    <property type="match status" value="1"/>
</dbReference>
<dbReference type="PANTHER" id="PTHR45737:SF6">
    <property type="entry name" value="VON WILLEBRAND FACTOR A DOMAIN-CONTAINING PROTEIN 5A"/>
    <property type="match status" value="1"/>
</dbReference>
<protein>
    <recommendedName>
        <fullName evidence="6">VWFA domain-containing protein</fullName>
    </recommendedName>
</protein>
<evidence type="ECO:0000259" key="3">
    <source>
        <dbReference type="PROSITE" id="PS51468"/>
    </source>
</evidence>
<feature type="compositionally biased region" description="Low complexity" evidence="1">
    <location>
        <begin position="679"/>
        <end position="692"/>
    </location>
</feature>
<feature type="domain" description="VWFA" evidence="2">
    <location>
        <begin position="297"/>
        <end position="473"/>
    </location>
</feature>
<dbReference type="PANTHER" id="PTHR45737">
    <property type="entry name" value="VON WILLEBRAND FACTOR A DOMAIN-CONTAINING PROTEIN 5A"/>
    <property type="match status" value="1"/>
</dbReference>
<sequence>MLTDCGCYYVPSKGLNSGYAQYLPQVSLKAHATIVSSAASTTLTQTFVNPSMSILKEVSYTFPLYDGASVVGFECKVGDRLLHSKVKTTEQADKDYKDAIAKKQTAAIMDHTSQNDVFVIRLGNVPAQEKVTVDITFVGELKQDTQTDGIRYTLPTVIAPHYRNQMQWSLTDMSPLGQPAVLQGMSLTVDVQMEQGLILRELQSPSHQIKVSLGRTSCTKSSSLEPSSFQPSCASATLSSRSTTKEVLLQHDFVLLINADGLDTPRALVETHPTLANQRALMATLVPKFALPPATPEVVFIIDRSGSMCDKISTVQSALKVFLKSLPVGACFNICSFGNSFSFMWPKSKVYDASSLKQALLFVGSINADMGGTEMEQAVIATVGNRLEGKSLEVLILTDGEIYNQGSLFDFVRDAAAKNTTRFFSLGVGDAASHSLIEGIARAGKGICQSVMEYEELDRKVVRMLKAALTPHIYDYKLEVEYDDDSKEEHEFDIVSDVETEGEDSATEVNDDNISVGLNQAPHRNRSHSGLPTLTPPQAIQAPYKIPTLYPFVRTTVYLLMDSDKAEHNPKSLKFSATSKKGPLQLKIPIQSIGTGEIIHQLACRKALIELEEEHGWLSDAKDESGNSFQQFHLDTKQRIAERECQRLGIKFQVTGRHCSFVALEDDLEKLDKSDHLDNSSTPDTSSNPNSPRRASARRKITSVRSKEHAVHNLTSSFRRPIYGEARFMDTSPRAGTAQPYQPPFGQKSHQLLARAGPVYRGGPAVRQAYVGNFSETLAQPFGQARSGGVSERGFGESRSGRRGGRGGGLFGASQANSPSTQSRFGGSSDYAPSAPGGRIGMYSLTSGPASSAAGNMGAFGQSMPSAGRPMDKFYELIGLQTFEGSWMWSNKLFNLLGLREQEITTSIIRMYDQHWDTDAAKFPNVEEKAVIATLLAIGYLENKHADLRRVWELLHAKADAWVTQKLQHMGDPSLGEMRFEIRSLA</sequence>
<accession>A0A1F5LF39</accession>
<dbReference type="SUPFAM" id="SSF53300">
    <property type="entry name" value="vWA-like"/>
    <property type="match status" value="1"/>
</dbReference>
<dbReference type="InterPro" id="IPR013694">
    <property type="entry name" value="VIT"/>
</dbReference>
<feature type="region of interest" description="Disordered" evidence="1">
    <location>
        <begin position="783"/>
        <end position="831"/>
    </location>
</feature>
<gene>
    <name evidence="4" type="ORF">PENARI_c012G04978</name>
</gene>
<evidence type="ECO:0008006" key="6">
    <source>
        <dbReference type="Google" id="ProtNLM"/>
    </source>
</evidence>